<proteinExistence type="predicted"/>
<accession>A0A2N9ETX7</accession>
<feature type="region of interest" description="Disordered" evidence="1">
    <location>
        <begin position="1"/>
        <end position="20"/>
    </location>
</feature>
<evidence type="ECO:0000313" key="2">
    <source>
        <dbReference type="EMBL" id="SPC78285.1"/>
    </source>
</evidence>
<name>A0A2N9ETX7_FAGSY</name>
<dbReference type="EMBL" id="OIVN01000324">
    <property type="protein sequence ID" value="SPC78285.1"/>
    <property type="molecule type" value="Genomic_DNA"/>
</dbReference>
<dbReference type="AlphaFoldDB" id="A0A2N9ETX7"/>
<reference evidence="2" key="1">
    <citation type="submission" date="2018-02" db="EMBL/GenBank/DDBJ databases">
        <authorList>
            <person name="Cohen D.B."/>
            <person name="Kent A.D."/>
        </authorList>
    </citation>
    <scope>NUCLEOTIDE SEQUENCE</scope>
</reference>
<protein>
    <submittedName>
        <fullName evidence="2">Uncharacterized protein</fullName>
    </submittedName>
</protein>
<sequence>MGLTVHINDGKAHDKKGENKSAVTLSTSSAGLDVNISTSPSATFKPTFSIKPSGVPEWKSRQAHYDICVGKEVEIPLIIIHGCGQIEVDGSPFVTINGCSGQIKINPPQEKEKIILIWR</sequence>
<feature type="compositionally biased region" description="Basic and acidic residues" evidence="1">
    <location>
        <begin position="8"/>
        <end position="19"/>
    </location>
</feature>
<evidence type="ECO:0000256" key="1">
    <source>
        <dbReference type="SAM" id="MobiDB-lite"/>
    </source>
</evidence>
<organism evidence="2">
    <name type="scientific">Fagus sylvatica</name>
    <name type="common">Beechnut</name>
    <dbReference type="NCBI Taxonomy" id="28930"/>
    <lineage>
        <taxon>Eukaryota</taxon>
        <taxon>Viridiplantae</taxon>
        <taxon>Streptophyta</taxon>
        <taxon>Embryophyta</taxon>
        <taxon>Tracheophyta</taxon>
        <taxon>Spermatophyta</taxon>
        <taxon>Magnoliopsida</taxon>
        <taxon>eudicotyledons</taxon>
        <taxon>Gunneridae</taxon>
        <taxon>Pentapetalae</taxon>
        <taxon>rosids</taxon>
        <taxon>fabids</taxon>
        <taxon>Fagales</taxon>
        <taxon>Fagaceae</taxon>
        <taxon>Fagus</taxon>
    </lineage>
</organism>
<gene>
    <name evidence="2" type="ORF">FSB_LOCUS6167</name>
</gene>